<proteinExistence type="predicted"/>
<evidence type="ECO:0000313" key="1">
    <source>
        <dbReference type="EMBL" id="KAI3717630.1"/>
    </source>
</evidence>
<protein>
    <submittedName>
        <fullName evidence="1">Uncharacterized protein</fullName>
    </submittedName>
</protein>
<accession>A0ACB9B6Q3</accession>
<sequence length="203" mass="23294">MFQPQFEMENGHNVIKMSTVSDLQMIPFDDNDPEVIARRIKNRERQRRYRARKRQEADLKRASMINHPIQLPVDQTQVSDTPLNIITHVSSQQIDLTKVNDTPVNILTRVCGETVDQTHVSDTPVNLVTRVYSQRNWKKDARTAHLLKQQQQQQQQNVGSCTTSASIDLQLSGSQLNAIVDTREHSSTPSGRNWKAEARNKRN</sequence>
<gene>
    <name evidence="1" type="ORF">L1987_69370</name>
</gene>
<keyword evidence="2" id="KW-1185">Reference proteome</keyword>
<dbReference type="EMBL" id="CM042040">
    <property type="protein sequence ID" value="KAI3717630.1"/>
    <property type="molecule type" value="Genomic_DNA"/>
</dbReference>
<dbReference type="Proteomes" id="UP001056120">
    <property type="component" value="Linkage Group LG23"/>
</dbReference>
<reference evidence="2" key="1">
    <citation type="journal article" date="2022" name="Mol. Ecol. Resour.">
        <title>The genomes of chicory, endive, great burdock and yacon provide insights into Asteraceae palaeo-polyploidization history and plant inulin production.</title>
        <authorList>
            <person name="Fan W."/>
            <person name="Wang S."/>
            <person name="Wang H."/>
            <person name="Wang A."/>
            <person name="Jiang F."/>
            <person name="Liu H."/>
            <person name="Zhao H."/>
            <person name="Xu D."/>
            <person name="Zhang Y."/>
        </authorList>
    </citation>
    <scope>NUCLEOTIDE SEQUENCE [LARGE SCALE GENOMIC DNA]</scope>
    <source>
        <strain evidence="2">cv. Yunnan</strain>
    </source>
</reference>
<reference evidence="1 2" key="2">
    <citation type="journal article" date="2022" name="Mol. Ecol. Resour.">
        <title>The genomes of chicory, endive, great burdock and yacon provide insights into Asteraceae paleo-polyploidization history and plant inulin production.</title>
        <authorList>
            <person name="Fan W."/>
            <person name="Wang S."/>
            <person name="Wang H."/>
            <person name="Wang A."/>
            <person name="Jiang F."/>
            <person name="Liu H."/>
            <person name="Zhao H."/>
            <person name="Xu D."/>
            <person name="Zhang Y."/>
        </authorList>
    </citation>
    <scope>NUCLEOTIDE SEQUENCE [LARGE SCALE GENOMIC DNA]</scope>
    <source>
        <strain evidence="2">cv. Yunnan</strain>
        <tissue evidence="1">Leaves</tissue>
    </source>
</reference>
<organism evidence="1 2">
    <name type="scientific">Smallanthus sonchifolius</name>
    <dbReference type="NCBI Taxonomy" id="185202"/>
    <lineage>
        <taxon>Eukaryota</taxon>
        <taxon>Viridiplantae</taxon>
        <taxon>Streptophyta</taxon>
        <taxon>Embryophyta</taxon>
        <taxon>Tracheophyta</taxon>
        <taxon>Spermatophyta</taxon>
        <taxon>Magnoliopsida</taxon>
        <taxon>eudicotyledons</taxon>
        <taxon>Gunneridae</taxon>
        <taxon>Pentapetalae</taxon>
        <taxon>asterids</taxon>
        <taxon>campanulids</taxon>
        <taxon>Asterales</taxon>
        <taxon>Asteraceae</taxon>
        <taxon>Asteroideae</taxon>
        <taxon>Heliantheae alliance</taxon>
        <taxon>Millerieae</taxon>
        <taxon>Smallanthus</taxon>
    </lineage>
</organism>
<name>A0ACB9B6Q3_9ASTR</name>
<comment type="caution">
    <text evidence="1">The sequence shown here is derived from an EMBL/GenBank/DDBJ whole genome shotgun (WGS) entry which is preliminary data.</text>
</comment>
<evidence type="ECO:0000313" key="2">
    <source>
        <dbReference type="Proteomes" id="UP001056120"/>
    </source>
</evidence>